<dbReference type="Gene3D" id="3.30.160.110">
    <property type="entry name" value="Siroheme synthase, domain 2"/>
    <property type="match status" value="1"/>
</dbReference>
<organism evidence="7">
    <name type="scientific">hydrocarbon metagenome</name>
    <dbReference type="NCBI Taxonomy" id="938273"/>
    <lineage>
        <taxon>unclassified sequences</taxon>
        <taxon>metagenomes</taxon>
        <taxon>ecological metagenomes</taxon>
    </lineage>
</organism>
<sequence length="208" mass="22841">MIPLMLDLKGRTVLIFGGGEVGARKAAFFRHEADVTVVSRSFSHEIERMPVRRIQADLAAASDDALRALLAGVFLAVAATPDPALNTRIGEICRSIGVFFNNAAGEQGDVLIPSVIRGEHYVVAISTFGMSPAVPRYLRLMLEREYAELDGMIELQAELRALLQESEPSPKRRAAILRDVVCDADVWAALASDREKARLIAEERYLHA</sequence>
<dbReference type="EC" id="1.3.1.76" evidence="2"/>
<dbReference type="SUPFAM" id="SSF51735">
    <property type="entry name" value="NAD(P)-binding Rossmann-fold domains"/>
    <property type="match status" value="1"/>
</dbReference>
<comment type="caution">
    <text evidence="7">The sequence shown here is derived from an EMBL/GenBank/DDBJ whole genome shotgun (WGS) entry which is preliminary data.</text>
</comment>
<dbReference type="InterPro" id="IPR028161">
    <property type="entry name" value="Met8-like"/>
</dbReference>
<dbReference type="PANTHER" id="PTHR35330:SF1">
    <property type="entry name" value="SIROHEME BIOSYNTHESIS PROTEIN MET8"/>
    <property type="match status" value="1"/>
</dbReference>
<gene>
    <name evidence="7" type="ORF">ASZ90_010013</name>
</gene>
<evidence type="ECO:0000256" key="4">
    <source>
        <dbReference type="ARBA" id="ARBA00023027"/>
    </source>
</evidence>
<dbReference type="GO" id="GO:0004325">
    <property type="term" value="F:ferrochelatase activity"/>
    <property type="evidence" value="ECO:0007669"/>
    <property type="project" value="InterPro"/>
</dbReference>
<dbReference type="InterPro" id="IPR036291">
    <property type="entry name" value="NAD(P)-bd_dom_sf"/>
</dbReference>
<dbReference type="AlphaFoldDB" id="A0A0W8FHA1"/>
<dbReference type="Pfam" id="PF13241">
    <property type="entry name" value="NAD_binding_7"/>
    <property type="match status" value="1"/>
</dbReference>
<evidence type="ECO:0000256" key="5">
    <source>
        <dbReference type="ARBA" id="ARBA00023244"/>
    </source>
</evidence>
<evidence type="ECO:0000313" key="7">
    <source>
        <dbReference type="EMBL" id="KUG20278.1"/>
    </source>
</evidence>
<dbReference type="InterPro" id="IPR006367">
    <property type="entry name" value="Sirohaem_synthase_N"/>
</dbReference>
<accession>A0A0W8FHA1</accession>
<dbReference type="GO" id="GO:0019354">
    <property type="term" value="P:siroheme biosynthetic process"/>
    <property type="evidence" value="ECO:0007669"/>
    <property type="project" value="UniProtKB-UniPathway"/>
</dbReference>
<dbReference type="NCBIfam" id="TIGR01470">
    <property type="entry name" value="cysG_Nterm"/>
    <property type="match status" value="1"/>
</dbReference>
<evidence type="ECO:0000256" key="1">
    <source>
        <dbReference type="ARBA" id="ARBA00005010"/>
    </source>
</evidence>
<evidence type="ECO:0000256" key="3">
    <source>
        <dbReference type="ARBA" id="ARBA00023002"/>
    </source>
</evidence>
<name>A0A0W8FHA1_9ZZZZ</name>
<evidence type="ECO:0000256" key="6">
    <source>
        <dbReference type="ARBA" id="ARBA00047561"/>
    </source>
</evidence>
<keyword evidence="5" id="KW-0627">Porphyrin biosynthesis</keyword>
<proteinExistence type="predicted"/>
<comment type="catalytic activity">
    <reaction evidence="6">
        <text>precorrin-2 + NAD(+) = sirohydrochlorin + NADH + 2 H(+)</text>
        <dbReference type="Rhea" id="RHEA:15613"/>
        <dbReference type="ChEBI" id="CHEBI:15378"/>
        <dbReference type="ChEBI" id="CHEBI:57540"/>
        <dbReference type="ChEBI" id="CHEBI:57945"/>
        <dbReference type="ChEBI" id="CHEBI:58351"/>
        <dbReference type="ChEBI" id="CHEBI:58827"/>
        <dbReference type="EC" id="1.3.1.76"/>
    </reaction>
</comment>
<evidence type="ECO:0000256" key="2">
    <source>
        <dbReference type="ARBA" id="ARBA00012400"/>
    </source>
</evidence>
<reference evidence="7" key="1">
    <citation type="journal article" date="2015" name="Proc. Natl. Acad. Sci. U.S.A.">
        <title>Networks of energetic and metabolic interactions define dynamics in microbial communities.</title>
        <authorList>
            <person name="Embree M."/>
            <person name="Liu J.K."/>
            <person name="Al-Bassam M.M."/>
            <person name="Zengler K."/>
        </authorList>
    </citation>
    <scope>NUCLEOTIDE SEQUENCE</scope>
</reference>
<dbReference type="EMBL" id="LNQE01001209">
    <property type="protein sequence ID" value="KUG20278.1"/>
    <property type="molecule type" value="Genomic_DNA"/>
</dbReference>
<protein>
    <recommendedName>
        <fullName evidence="2">precorrin-2 dehydrogenase</fullName>
        <ecNumber evidence="2">1.3.1.76</ecNumber>
    </recommendedName>
</protein>
<dbReference type="Gene3D" id="3.40.50.720">
    <property type="entry name" value="NAD(P)-binding Rossmann-like Domain"/>
    <property type="match status" value="1"/>
</dbReference>
<dbReference type="GO" id="GO:0043115">
    <property type="term" value="F:precorrin-2 dehydrogenase activity"/>
    <property type="evidence" value="ECO:0007669"/>
    <property type="project" value="UniProtKB-EC"/>
</dbReference>
<dbReference type="PANTHER" id="PTHR35330">
    <property type="entry name" value="SIROHEME BIOSYNTHESIS PROTEIN MET8"/>
    <property type="match status" value="1"/>
</dbReference>
<keyword evidence="4" id="KW-0520">NAD</keyword>
<dbReference type="UniPathway" id="UPA00262">
    <property type="reaction ID" value="UER00222"/>
</dbReference>
<comment type="pathway">
    <text evidence="1">Porphyrin-containing compound metabolism; siroheme biosynthesis; sirohydrochlorin from precorrin-2: step 1/1.</text>
</comment>
<keyword evidence="3 7" id="KW-0560">Oxidoreductase</keyword>
<dbReference type="SUPFAM" id="SSF75615">
    <property type="entry name" value="Siroheme synthase middle domains-like"/>
    <property type="match status" value="1"/>
</dbReference>
<keyword evidence="7" id="KW-0456">Lyase</keyword>